<reference evidence="3 4" key="1">
    <citation type="submission" date="2016-02" db="EMBL/GenBank/DDBJ databases">
        <title>Genome analysis of coral dinoflagellate symbionts highlights evolutionary adaptations to a symbiotic lifestyle.</title>
        <authorList>
            <person name="Aranda M."/>
            <person name="Li Y."/>
            <person name="Liew Y.J."/>
            <person name="Baumgarten S."/>
            <person name="Simakov O."/>
            <person name="Wilson M."/>
            <person name="Piel J."/>
            <person name="Ashoor H."/>
            <person name="Bougouffa S."/>
            <person name="Bajic V.B."/>
            <person name="Ryu T."/>
            <person name="Ravasi T."/>
            <person name="Bayer T."/>
            <person name="Micklem G."/>
            <person name="Kim H."/>
            <person name="Bhak J."/>
            <person name="Lajeunesse T.C."/>
            <person name="Voolstra C.R."/>
        </authorList>
    </citation>
    <scope>NUCLEOTIDE SEQUENCE [LARGE SCALE GENOMIC DNA]</scope>
    <source>
        <strain evidence="3 4">CCMP2467</strain>
    </source>
</reference>
<evidence type="ECO:0000256" key="1">
    <source>
        <dbReference type="SAM" id="MobiDB-lite"/>
    </source>
</evidence>
<proteinExistence type="predicted"/>
<comment type="caution">
    <text evidence="3">The sequence shown here is derived from an EMBL/GenBank/DDBJ whole genome shotgun (WGS) entry which is preliminary data.</text>
</comment>
<gene>
    <name evidence="3" type="ORF">AK812_SmicGene30828</name>
</gene>
<feature type="compositionally biased region" description="Polar residues" evidence="1">
    <location>
        <begin position="26"/>
        <end position="46"/>
    </location>
</feature>
<dbReference type="Proteomes" id="UP000186817">
    <property type="component" value="Unassembled WGS sequence"/>
</dbReference>
<feature type="region of interest" description="Disordered" evidence="1">
    <location>
        <begin position="1"/>
        <end position="51"/>
    </location>
</feature>
<dbReference type="EMBL" id="LSRX01000836">
    <property type="protein sequence ID" value="OLP87909.1"/>
    <property type="molecule type" value="Genomic_DNA"/>
</dbReference>
<dbReference type="PROSITE" id="PS50222">
    <property type="entry name" value="EF_HAND_2"/>
    <property type="match status" value="1"/>
</dbReference>
<dbReference type="InterPro" id="IPR002048">
    <property type="entry name" value="EF_hand_dom"/>
</dbReference>
<dbReference type="GO" id="GO:0005509">
    <property type="term" value="F:calcium ion binding"/>
    <property type="evidence" value="ECO:0007669"/>
    <property type="project" value="InterPro"/>
</dbReference>
<organism evidence="3 4">
    <name type="scientific">Symbiodinium microadriaticum</name>
    <name type="common">Dinoflagellate</name>
    <name type="synonym">Zooxanthella microadriatica</name>
    <dbReference type="NCBI Taxonomy" id="2951"/>
    <lineage>
        <taxon>Eukaryota</taxon>
        <taxon>Sar</taxon>
        <taxon>Alveolata</taxon>
        <taxon>Dinophyceae</taxon>
        <taxon>Suessiales</taxon>
        <taxon>Symbiodiniaceae</taxon>
        <taxon>Symbiodinium</taxon>
    </lineage>
</organism>
<evidence type="ECO:0000259" key="2">
    <source>
        <dbReference type="PROSITE" id="PS50222"/>
    </source>
</evidence>
<protein>
    <recommendedName>
        <fullName evidence="2">EF-hand domain-containing protein</fullName>
    </recommendedName>
</protein>
<name>A0A1Q9CYA7_SYMMI</name>
<feature type="compositionally biased region" description="Low complexity" evidence="1">
    <location>
        <begin position="387"/>
        <end position="400"/>
    </location>
</feature>
<feature type="domain" description="EF-hand" evidence="2">
    <location>
        <begin position="616"/>
        <end position="651"/>
    </location>
</feature>
<feature type="region of interest" description="Disordered" evidence="1">
    <location>
        <begin position="270"/>
        <end position="293"/>
    </location>
</feature>
<sequence length="662" mass="72667">MDGQRPLEGELQSEQCPHPETIPLPTWTSISQTPQMGEMSMSTPSNEELGHAPEEETFAVNDCGENKMKMYHLLLTGITTVIRPSCRPRQLRRNHGTGGSNVMVNGGRALSGGITLMVHYGRYELNTFVVCKCHACVLLYLYAWHFGGYLKLTAEYFLPLGWRPGGETSCPKGGRVKEWQEGKWVPSWLQRYREDKQRRDALRHMVEPIVEEGGEEDAGPNVANSATLVDDNTATAFVGPSADLPVFATHMTSTSPTGVCQEVPVHAAQQTEESALQDLPPAENPEAPEVTTQDMDGSEITTKIRNHLFSWAQHFQLLITQTMQELLQEDDVVEEVTHPALASSSSPFVVPTEVVPPGVTVPPDFPAHLAPAGLLGIWREWDEIENTESNPSSSTTSTTTGQLDEGYGMTTLTATSTSTTMPWWSWSTTTTSSTSTLIDPALMQEISRVTNVVIQAGGRADMHELLRRLLQRQQELLRTHALLLAQFNELNRWLVEDGRALPWNAATQERTLWNATRRAAAGQPIRGGLVNREMVHVLLQPGLTCFSAAAKSPIFVVVLAMAQEFVAVGQLCTAEGKEMLLLAIHIVVVEHLAEIEAEIGAVAEMTTQFPRQPQLVKESGSRSLVVSSDQDGDGKLSFEEFKAAVHSIGVAEQLSIDLSSYG</sequence>
<evidence type="ECO:0000313" key="3">
    <source>
        <dbReference type="EMBL" id="OLP87909.1"/>
    </source>
</evidence>
<feature type="region of interest" description="Disordered" evidence="1">
    <location>
        <begin position="385"/>
        <end position="406"/>
    </location>
</feature>
<dbReference type="OrthoDB" id="191686at2759"/>
<dbReference type="InterPro" id="IPR018247">
    <property type="entry name" value="EF_Hand_1_Ca_BS"/>
</dbReference>
<dbReference type="PROSITE" id="PS00018">
    <property type="entry name" value="EF_HAND_1"/>
    <property type="match status" value="1"/>
</dbReference>
<evidence type="ECO:0000313" key="4">
    <source>
        <dbReference type="Proteomes" id="UP000186817"/>
    </source>
</evidence>
<dbReference type="AlphaFoldDB" id="A0A1Q9CYA7"/>
<accession>A0A1Q9CYA7</accession>
<keyword evidence="4" id="KW-1185">Reference proteome</keyword>